<sequence>MGIVWLGGMARYSSAALVGGCLASSIVRSRAGGSRTTHPASRRLIRKITAVGIDDNACPPWQIPVCFSGRPR</sequence>
<feature type="signal peptide" evidence="1">
    <location>
        <begin position="1"/>
        <end position="15"/>
    </location>
</feature>
<gene>
    <name evidence="2" type="ORF">BJY01DRAFT_214285</name>
</gene>
<proteinExistence type="predicted"/>
<dbReference type="Proteomes" id="UP001610446">
    <property type="component" value="Unassembled WGS sequence"/>
</dbReference>
<accession>A0ABR4JZG2</accession>
<evidence type="ECO:0000313" key="3">
    <source>
        <dbReference type="Proteomes" id="UP001610446"/>
    </source>
</evidence>
<name>A0ABR4JZG2_9EURO</name>
<evidence type="ECO:0000256" key="1">
    <source>
        <dbReference type="SAM" id="SignalP"/>
    </source>
</evidence>
<keyword evidence="1" id="KW-0732">Signal</keyword>
<dbReference type="EMBL" id="JBFXLU010000072">
    <property type="protein sequence ID" value="KAL2845454.1"/>
    <property type="molecule type" value="Genomic_DNA"/>
</dbReference>
<reference evidence="2 3" key="1">
    <citation type="submission" date="2024-07" db="EMBL/GenBank/DDBJ databases">
        <title>Section-level genome sequencing and comparative genomics of Aspergillus sections Usti and Cavernicolus.</title>
        <authorList>
            <consortium name="Lawrence Berkeley National Laboratory"/>
            <person name="Nybo J.L."/>
            <person name="Vesth T.C."/>
            <person name="Theobald S."/>
            <person name="Frisvad J.C."/>
            <person name="Larsen T.O."/>
            <person name="Kjaerboelling I."/>
            <person name="Rothschild-Mancinelli K."/>
            <person name="Lyhne E.K."/>
            <person name="Kogle M.E."/>
            <person name="Barry K."/>
            <person name="Clum A."/>
            <person name="Na H."/>
            <person name="Ledsgaard L."/>
            <person name="Lin J."/>
            <person name="Lipzen A."/>
            <person name="Kuo A."/>
            <person name="Riley R."/>
            <person name="Mondo S."/>
            <person name="Labutti K."/>
            <person name="Haridas S."/>
            <person name="Pangalinan J."/>
            <person name="Salamov A.A."/>
            <person name="Simmons B.A."/>
            <person name="Magnuson J.K."/>
            <person name="Chen J."/>
            <person name="Drula E."/>
            <person name="Henrissat B."/>
            <person name="Wiebenga A."/>
            <person name="Lubbers R.J."/>
            <person name="Gomes A.C."/>
            <person name="Makela M.R."/>
            <person name="Stajich J."/>
            <person name="Grigoriev I.V."/>
            <person name="Mortensen U.H."/>
            <person name="De Vries R.P."/>
            <person name="Baker S.E."/>
            <person name="Andersen M.R."/>
        </authorList>
    </citation>
    <scope>NUCLEOTIDE SEQUENCE [LARGE SCALE GENOMIC DNA]</scope>
    <source>
        <strain evidence="2 3">CBS 123904</strain>
    </source>
</reference>
<protein>
    <recommendedName>
        <fullName evidence="4">Secreted protein</fullName>
    </recommendedName>
</protein>
<feature type="chain" id="PRO_5045241858" description="Secreted protein" evidence="1">
    <location>
        <begin position="16"/>
        <end position="72"/>
    </location>
</feature>
<organism evidence="2 3">
    <name type="scientific">Aspergillus pseudoustus</name>
    <dbReference type="NCBI Taxonomy" id="1810923"/>
    <lineage>
        <taxon>Eukaryota</taxon>
        <taxon>Fungi</taxon>
        <taxon>Dikarya</taxon>
        <taxon>Ascomycota</taxon>
        <taxon>Pezizomycotina</taxon>
        <taxon>Eurotiomycetes</taxon>
        <taxon>Eurotiomycetidae</taxon>
        <taxon>Eurotiales</taxon>
        <taxon>Aspergillaceae</taxon>
        <taxon>Aspergillus</taxon>
        <taxon>Aspergillus subgen. Nidulantes</taxon>
    </lineage>
</organism>
<evidence type="ECO:0008006" key="4">
    <source>
        <dbReference type="Google" id="ProtNLM"/>
    </source>
</evidence>
<comment type="caution">
    <text evidence="2">The sequence shown here is derived from an EMBL/GenBank/DDBJ whole genome shotgun (WGS) entry which is preliminary data.</text>
</comment>
<evidence type="ECO:0000313" key="2">
    <source>
        <dbReference type="EMBL" id="KAL2845454.1"/>
    </source>
</evidence>
<keyword evidence="3" id="KW-1185">Reference proteome</keyword>